<evidence type="ECO:0000256" key="1">
    <source>
        <dbReference type="SAM" id="MobiDB-lite"/>
    </source>
</evidence>
<name>A0A562SRU5_9BACT</name>
<feature type="region of interest" description="Disordered" evidence="1">
    <location>
        <begin position="251"/>
        <end position="272"/>
    </location>
</feature>
<accession>A0A562SRU5</accession>
<proteinExistence type="predicted"/>
<keyword evidence="4" id="KW-1185">Reference proteome</keyword>
<reference evidence="3 4" key="1">
    <citation type="journal article" date="2015" name="Stand. Genomic Sci.">
        <title>Genomic Encyclopedia of Bacterial and Archaeal Type Strains, Phase III: the genomes of soil and plant-associated and newly described type strains.</title>
        <authorList>
            <person name="Whitman W.B."/>
            <person name="Woyke T."/>
            <person name="Klenk H.P."/>
            <person name="Zhou Y."/>
            <person name="Lilburn T.G."/>
            <person name="Beck B.J."/>
            <person name="De Vos P."/>
            <person name="Vandamme P."/>
            <person name="Eisen J.A."/>
            <person name="Garrity G."/>
            <person name="Hugenholtz P."/>
            <person name="Kyrpides N.C."/>
        </authorList>
    </citation>
    <scope>NUCLEOTIDE SEQUENCE [LARGE SCALE GENOMIC DNA]</scope>
    <source>
        <strain evidence="3 4">CGMCC 1.7271</strain>
    </source>
</reference>
<feature type="signal peptide" evidence="2">
    <location>
        <begin position="1"/>
        <end position="19"/>
    </location>
</feature>
<gene>
    <name evidence="3" type="ORF">IQ13_2051</name>
</gene>
<evidence type="ECO:0000256" key="2">
    <source>
        <dbReference type="SAM" id="SignalP"/>
    </source>
</evidence>
<dbReference type="EMBL" id="VLLE01000003">
    <property type="protein sequence ID" value="TWI83932.1"/>
    <property type="molecule type" value="Genomic_DNA"/>
</dbReference>
<comment type="caution">
    <text evidence="3">The sequence shown here is derived from an EMBL/GenBank/DDBJ whole genome shotgun (WGS) entry which is preliminary data.</text>
</comment>
<dbReference type="RefSeq" id="WP_144886209.1">
    <property type="nucleotide sequence ID" value="NZ_VLLE01000003.1"/>
</dbReference>
<evidence type="ECO:0000313" key="4">
    <source>
        <dbReference type="Proteomes" id="UP000316167"/>
    </source>
</evidence>
<organism evidence="3 4">
    <name type="scientific">Lacibacter cauensis</name>
    <dbReference type="NCBI Taxonomy" id="510947"/>
    <lineage>
        <taxon>Bacteria</taxon>
        <taxon>Pseudomonadati</taxon>
        <taxon>Bacteroidota</taxon>
        <taxon>Chitinophagia</taxon>
        <taxon>Chitinophagales</taxon>
        <taxon>Chitinophagaceae</taxon>
        <taxon>Lacibacter</taxon>
    </lineage>
</organism>
<sequence length="272" mass="30516">MKVIIPAIAMLFMATLANAQQVVNEAALQMKIETTNPNNDNGNAVNSDGEGRVMIRMGDGEVKSKMYFKNGMTKIESDLGMGTNQVIIDSKEKKTTTLFEAMGRKMGFYTTDADMQRMMAGGTGGDSTRQQRMPQPFTPEVFIEYLSDTKKIAGMECKKALIRYKDRRGQEVQQEVWYSPEFVMGEGFRIRDVMRMANVPGLEKLKGFPMEFELTRQNGAKVHYQVTKVDLTAKVDDKTFVVPKDYDVKPMSEMNQGSRGGNFQFRMGGGGQ</sequence>
<dbReference type="Proteomes" id="UP000316167">
    <property type="component" value="Unassembled WGS sequence"/>
</dbReference>
<evidence type="ECO:0000313" key="3">
    <source>
        <dbReference type="EMBL" id="TWI83932.1"/>
    </source>
</evidence>
<protein>
    <submittedName>
        <fullName evidence="3">GLPGLI family protein</fullName>
    </submittedName>
</protein>
<feature type="chain" id="PRO_5021713280" evidence="2">
    <location>
        <begin position="20"/>
        <end position="272"/>
    </location>
</feature>
<dbReference type="OrthoDB" id="646194at2"/>
<keyword evidence="2" id="KW-0732">Signal</keyword>
<dbReference type="AlphaFoldDB" id="A0A562SRU5"/>